<keyword evidence="3" id="KW-1185">Reference proteome</keyword>
<proteinExistence type="predicted"/>
<feature type="chain" id="PRO_5016727074" evidence="1">
    <location>
        <begin position="21"/>
        <end position="1333"/>
    </location>
</feature>
<organism evidence="2 3">
    <name type="scientific">Roseimicrobium gellanilyticum</name>
    <dbReference type="NCBI Taxonomy" id="748857"/>
    <lineage>
        <taxon>Bacteria</taxon>
        <taxon>Pseudomonadati</taxon>
        <taxon>Verrucomicrobiota</taxon>
        <taxon>Verrucomicrobiia</taxon>
        <taxon>Verrucomicrobiales</taxon>
        <taxon>Verrucomicrobiaceae</taxon>
        <taxon>Roseimicrobium</taxon>
    </lineage>
</organism>
<sequence length="1333" mass="138805">MLRFCTSLVASALCTLSAQAQTTWTGAVDKSWSKSGNWTSGIPTTDSSAAPSSVVFGTGGMNTTPTTLDGIYYLNSLTVNQADNSITNHSLVAPGTAGSKLVFSGAGAVMTFNMLNAGSLGQRNITLTTDIELASNLTINRTGTGSSTETRRVFLNGVISGGGTLTLHPGTTGSLGTSIILGGHNTFTGDVYWQTGYIALTYADSFGTFGKNIHLSDSNFTWDLTSATAHQLTGGVASALDYNLNFNSTGTVARSFLLHAGTTQRQLVIAGDLLGGIAGNRLDIIAQANQQLIFTGAQMDFKGTARARFGSEIVLANANSSTGVAWENITSFTLGDTTAGTGTQQSVFVLRGDYIYNGGIVVSDTTTASDTLSVGQINYQGTSYDATFNGAVDIKEKDFRSLNLVSESGGSATFNGSIAVVNGQGIDINKVINTATSGGTLNYYETKPTGTVVVSASSRVASTSTGTGAVGMTEIHNGTLVVNTRDFYSDVSVRSGARLAGSGIITGNVSVLSGGVLEPGAGTTSPTFASNNGALYISGGVTLSPNASILLQVSGASFHVIDLAGIPLLDEVTLAQLGDHDYLSIGSDLSVAQADSLRLQFTGGYVPVLGDVFHLMDIGGSITYSGSPLSLGELWDLPDLSSMSLYWDLSYFDSHGLLVVMAPNTWTGAASENDNSWATAANWSQGVPSTVSGNASRVVFSTNDLNGDSLTLAGNTYYLNSLTVDTADYGINVKELGGNGTLVFQAKDGVNPTLTFNMLPVEANTTRNLSVSANIVLDDDTTITRNNGATMTTSQRRILFNGIVSGDGDLYIDTTSNSSAGMISFTNHNTFIGDIYWKSGYITQTYADGLGAFDKTIHFQNTAAALYTWDITAATANQLAGGVVSDIGYNLHINVPAATTILIQAGGAQRQLVLSGDITGGTASTNLQLIAQNNQQMIFTGETMNFTGRVRPRYGSEIVVAAANASGVAWQNVSEILVAEVPIGSNHTTAFLLRGDFTFNGAITMNDTANTTLTEKLSVGQINHQGEAYDAVFTGRIQALEKDSGTLNLVSEGNGSATFANSIVVTGSRGLSVNDFINPNTSGGTLNYYESSPTGTVVLSANSRVASTATGTDSIGTTTIHNGTLRVDTQHFYSDIHVKADARLQGSGVVTGNVLVSNQGTLSPTGASGSQIGSLTIAGNLDLAGPAAVVLDVAGATFNLGSYSVADIPTVFADELETAGNHDQLIITGELNIASTDAIEVNFVNGYLPAVGDVFFLLDFASLNLTGATSHTMWSLPDLTSINPTMYWNYDLIDSSGLGVVVVMGVVPEPQRAVLVLFGALIALTRRRQSRQY</sequence>
<name>A0A366H7Q9_9BACT</name>
<feature type="signal peptide" evidence="1">
    <location>
        <begin position="1"/>
        <end position="20"/>
    </location>
</feature>
<evidence type="ECO:0000313" key="3">
    <source>
        <dbReference type="Proteomes" id="UP000253426"/>
    </source>
</evidence>
<dbReference type="Proteomes" id="UP000253426">
    <property type="component" value="Unassembled WGS sequence"/>
</dbReference>
<accession>A0A366H7Q9</accession>
<gene>
    <name evidence="2" type="ORF">DES53_11283</name>
</gene>
<keyword evidence="1" id="KW-0732">Signal</keyword>
<comment type="caution">
    <text evidence="2">The sequence shown here is derived from an EMBL/GenBank/DDBJ whole genome shotgun (WGS) entry which is preliminary data.</text>
</comment>
<dbReference type="EMBL" id="QNRR01000012">
    <property type="protein sequence ID" value="RBP38085.1"/>
    <property type="molecule type" value="Genomic_DNA"/>
</dbReference>
<evidence type="ECO:0000256" key="1">
    <source>
        <dbReference type="SAM" id="SignalP"/>
    </source>
</evidence>
<protein>
    <submittedName>
        <fullName evidence="2">Putative secreted protein with PEP-CTERM sorting signal</fullName>
    </submittedName>
</protein>
<evidence type="ECO:0000313" key="2">
    <source>
        <dbReference type="EMBL" id="RBP38085.1"/>
    </source>
</evidence>
<reference evidence="2 3" key="1">
    <citation type="submission" date="2018-06" db="EMBL/GenBank/DDBJ databases">
        <title>Genomic Encyclopedia of Type Strains, Phase IV (KMG-IV): sequencing the most valuable type-strain genomes for metagenomic binning, comparative biology and taxonomic classification.</title>
        <authorList>
            <person name="Goeker M."/>
        </authorList>
    </citation>
    <scope>NUCLEOTIDE SEQUENCE [LARGE SCALE GENOMIC DNA]</scope>
    <source>
        <strain evidence="2 3">DSM 25532</strain>
    </source>
</reference>